<dbReference type="EMBL" id="QTBD01000206">
    <property type="protein sequence ID" value="REQ48683.1"/>
    <property type="molecule type" value="Genomic_DNA"/>
</dbReference>
<dbReference type="EMBL" id="CSAE01000507">
    <property type="protein sequence ID" value="COW40938.1"/>
    <property type="molecule type" value="Genomic_DNA"/>
</dbReference>
<dbReference type="Proteomes" id="UP000256381">
    <property type="component" value="Unassembled WGS sequence"/>
</dbReference>
<reference evidence="3" key="1">
    <citation type="submission" date="2015-03" db="EMBL/GenBank/DDBJ databases">
        <authorList>
            <consortium name="Pathogen Informatics"/>
            <person name="Murphy D."/>
        </authorList>
    </citation>
    <scope>NUCLEOTIDE SEQUENCE</scope>
    <source>
        <strain evidence="3">N09902308</strain>
    </source>
</reference>
<sequence length="38" mass="4352">MWSEMDAIEVDEQVVTRAADLAHAWLRRGALRIGRATR</sequence>
<gene>
    <name evidence="4" type="ORF">DSJ38_17860</name>
    <name evidence="1" type="ORF">ERS007703_03597</name>
    <name evidence="2" type="ORF">ERS007720_02657</name>
    <name evidence="3" type="ORF">ERS007739_03264</name>
</gene>
<evidence type="ECO:0000313" key="6">
    <source>
        <dbReference type="Proteomes" id="UP000039021"/>
    </source>
</evidence>
<reference evidence="4" key="5">
    <citation type="submission" date="2018-07" db="EMBL/GenBank/DDBJ databases">
        <authorList>
            <person name="Shah S."/>
            <person name="Brown T."/>
            <person name="Auld S."/>
            <person name="Bratton K."/>
            <person name="Narechania A."/>
            <person name="Mathema B."/>
            <person name="Gandhi N."/>
        </authorList>
    </citation>
    <scope>NUCLEOTIDE SEQUENCE</scope>
    <source>
        <strain evidence="4">32301_S10</strain>
    </source>
</reference>
<reference evidence="5 6" key="2">
    <citation type="submission" date="2015-03" db="EMBL/GenBank/DDBJ databases">
        <authorList>
            <consortium name="Pathogen Informatics"/>
        </authorList>
    </citation>
    <scope>NUCLEOTIDE SEQUENCE [LARGE SCALE GENOMIC DNA]</scope>
    <source>
        <strain evidence="5">K00500041</strain>
        <strain evidence="2 7">M09401471</strain>
        <strain evidence="6">N09902308</strain>
    </source>
</reference>
<evidence type="ECO:0000313" key="3">
    <source>
        <dbReference type="EMBL" id="COY97603.1"/>
    </source>
</evidence>
<evidence type="ECO:0000313" key="5">
    <source>
        <dbReference type="Proteomes" id="UP000038802"/>
    </source>
</evidence>
<evidence type="ECO:0000313" key="8">
    <source>
        <dbReference type="Proteomes" id="UP000256381"/>
    </source>
</evidence>
<protein>
    <submittedName>
        <fullName evidence="3">PilT domain-containing protein</fullName>
    </submittedName>
    <submittedName>
        <fullName evidence="4">Twitching motility protein PilT</fullName>
    </submittedName>
</protein>
<dbReference type="RefSeq" id="WP_003420815.1">
    <property type="nucleotide sequence ID" value="NZ_CP085549.1"/>
</dbReference>
<dbReference type="EMBL" id="CSBK01001657">
    <property type="protein sequence ID" value="COY97603.1"/>
    <property type="molecule type" value="Genomic_DNA"/>
</dbReference>
<dbReference type="Proteomes" id="UP000038802">
    <property type="component" value="Unassembled WGS sequence"/>
</dbReference>
<organism evidence="3 6">
    <name type="scientific">Mycobacterium tuberculosis</name>
    <dbReference type="NCBI Taxonomy" id="1773"/>
    <lineage>
        <taxon>Bacteria</taxon>
        <taxon>Bacillati</taxon>
        <taxon>Actinomycetota</taxon>
        <taxon>Actinomycetes</taxon>
        <taxon>Mycobacteriales</taxon>
        <taxon>Mycobacteriaceae</taxon>
        <taxon>Mycobacterium</taxon>
        <taxon>Mycobacterium tuberculosis complex</taxon>
    </lineage>
</organism>
<dbReference type="EMBL" id="CSAJ01000356">
    <property type="protein sequence ID" value="COW44565.1"/>
    <property type="molecule type" value="Genomic_DNA"/>
</dbReference>
<evidence type="ECO:0000313" key="4">
    <source>
        <dbReference type="EMBL" id="REQ48683.1"/>
    </source>
</evidence>
<evidence type="ECO:0000313" key="2">
    <source>
        <dbReference type="EMBL" id="COW44565.1"/>
    </source>
</evidence>
<evidence type="ECO:0000313" key="1">
    <source>
        <dbReference type="EMBL" id="COW40938.1"/>
    </source>
</evidence>
<accession>A0A076BAR4</accession>
<dbReference type="AlphaFoldDB" id="A0A076BAR4"/>
<name>A0A076BAR4_MYCTX</name>
<reference evidence="4 8" key="4">
    <citation type="journal article" date="2017" name="N. Engl. J. Med.">
        <title>Transmission of Extensively Drug-Resistant Tuberculosis in South Africa.</title>
        <authorList>
            <person name="Shah N.S."/>
            <person name="Auld S.C."/>
            <person name="Brust J.C."/>
            <person name="Mathema B."/>
            <person name="Ismail N."/>
            <person name="Moodley P."/>
            <person name="Mlisana K."/>
            <person name="Allana S."/>
            <person name="Campbell A."/>
            <person name="Mthiyane T."/>
            <person name="Morris N."/>
            <person name="Mpangase P."/>
            <person name="van der Meulen H."/>
            <person name="Omar S.V."/>
            <person name="Brown T.S."/>
            <person name="Narechania A."/>
            <person name="Shaskina E."/>
            <person name="Kapwata T."/>
            <person name="Kreiswirth B."/>
            <person name="Gandhi N.R."/>
        </authorList>
    </citation>
    <scope>NUCLEOTIDE SEQUENCE [LARGE SCALE GENOMIC DNA]</scope>
    <source>
        <strain evidence="4 8">32301_S10</strain>
    </source>
</reference>
<dbReference type="Proteomes" id="UP000039021">
    <property type="component" value="Unassembled WGS sequence"/>
</dbReference>
<proteinExistence type="predicted"/>
<evidence type="ECO:0000313" key="7">
    <source>
        <dbReference type="Proteomes" id="UP000044938"/>
    </source>
</evidence>
<dbReference type="Proteomes" id="UP000044938">
    <property type="component" value="Unassembled WGS sequence"/>
</dbReference>
<reference evidence="1" key="3">
    <citation type="submission" date="2015-03" db="EMBL/GenBank/DDBJ databases">
        <authorList>
            <person name="Murphy D."/>
        </authorList>
    </citation>
    <scope>NUCLEOTIDE SEQUENCE [LARGE SCALE GENOMIC DNA]</scope>
    <source>
        <strain evidence="1">K00500041</strain>
    </source>
</reference>